<accession>A0A1Z4LIE5</accession>
<dbReference type="SUPFAM" id="SSF51206">
    <property type="entry name" value="cAMP-binding domain-like"/>
    <property type="match status" value="1"/>
</dbReference>
<dbReference type="AlphaFoldDB" id="A0A1Z4LIE5"/>
<gene>
    <name evidence="5" type="ORF">NIES267_04140</name>
</gene>
<evidence type="ECO:0000256" key="1">
    <source>
        <dbReference type="ARBA" id="ARBA00023015"/>
    </source>
</evidence>
<dbReference type="PANTHER" id="PTHR24567:SF74">
    <property type="entry name" value="HTH-TYPE TRANSCRIPTIONAL REGULATOR ARCR"/>
    <property type="match status" value="1"/>
</dbReference>
<dbReference type="InterPro" id="IPR012318">
    <property type="entry name" value="HTH_CRP"/>
</dbReference>
<keyword evidence="1" id="KW-0805">Transcription regulation</keyword>
<feature type="domain" description="Cyclic nucleotide-binding" evidence="4">
    <location>
        <begin position="12"/>
        <end position="137"/>
    </location>
</feature>
<evidence type="ECO:0000256" key="2">
    <source>
        <dbReference type="ARBA" id="ARBA00023125"/>
    </source>
</evidence>
<keyword evidence="2" id="KW-0238">DNA-binding</keyword>
<dbReference type="CDD" id="cd00038">
    <property type="entry name" value="CAP_ED"/>
    <property type="match status" value="1"/>
</dbReference>
<dbReference type="InterPro" id="IPR036390">
    <property type="entry name" value="WH_DNA-bd_sf"/>
</dbReference>
<dbReference type="InterPro" id="IPR014710">
    <property type="entry name" value="RmlC-like_jellyroll"/>
</dbReference>
<name>A0A1Z4LIE5_9CYAN</name>
<dbReference type="InterPro" id="IPR000595">
    <property type="entry name" value="cNMP-bd_dom"/>
</dbReference>
<dbReference type="InterPro" id="IPR050397">
    <property type="entry name" value="Env_Response_Regulators"/>
</dbReference>
<proteinExistence type="predicted"/>
<keyword evidence="6" id="KW-1185">Reference proteome</keyword>
<sequence>MVDSPLCSANQLLMALPPGEYKRLIPYLKPVNLVLGQVIYEPRQPIKEVYFPSRAMISLVSIMKDNSTTEIGLVGNEGMVGLPIILGGNFATNCAIVQIEGNAIKMDASVLKSEFERGEQLQKKLLLYTQARLTQISQIAACKSHHLIEERLARWLLSVNDCVDQPELPLTQKFISEMLGVRRASVTEAAIALQKAGFISYSRGQITILNRKELEQAACECYGLIHKEFKRLLR</sequence>
<organism evidence="5 6">
    <name type="scientific">Calothrix parasitica NIES-267</name>
    <dbReference type="NCBI Taxonomy" id="1973488"/>
    <lineage>
        <taxon>Bacteria</taxon>
        <taxon>Bacillati</taxon>
        <taxon>Cyanobacteriota</taxon>
        <taxon>Cyanophyceae</taxon>
        <taxon>Nostocales</taxon>
        <taxon>Calotrichaceae</taxon>
        <taxon>Calothrix</taxon>
    </lineage>
</organism>
<evidence type="ECO:0000313" key="6">
    <source>
        <dbReference type="Proteomes" id="UP000218418"/>
    </source>
</evidence>
<dbReference type="PANTHER" id="PTHR24567">
    <property type="entry name" value="CRP FAMILY TRANSCRIPTIONAL REGULATORY PROTEIN"/>
    <property type="match status" value="1"/>
</dbReference>
<dbReference type="SUPFAM" id="SSF46785">
    <property type="entry name" value="Winged helix' DNA-binding domain"/>
    <property type="match status" value="1"/>
</dbReference>
<protein>
    <recommendedName>
        <fullName evidence="4">Cyclic nucleotide-binding domain-containing protein</fullName>
    </recommendedName>
</protein>
<dbReference type="EMBL" id="AP018227">
    <property type="protein sequence ID" value="BAY80949.1"/>
    <property type="molecule type" value="Genomic_DNA"/>
</dbReference>
<dbReference type="InterPro" id="IPR018490">
    <property type="entry name" value="cNMP-bd_dom_sf"/>
</dbReference>
<evidence type="ECO:0000259" key="4">
    <source>
        <dbReference type="SMART" id="SM00100"/>
    </source>
</evidence>
<dbReference type="Gene3D" id="2.60.120.10">
    <property type="entry name" value="Jelly Rolls"/>
    <property type="match status" value="1"/>
</dbReference>
<evidence type="ECO:0000256" key="3">
    <source>
        <dbReference type="ARBA" id="ARBA00023163"/>
    </source>
</evidence>
<dbReference type="GO" id="GO:0003677">
    <property type="term" value="F:DNA binding"/>
    <property type="evidence" value="ECO:0007669"/>
    <property type="project" value="UniProtKB-KW"/>
</dbReference>
<dbReference type="Gene3D" id="1.10.10.10">
    <property type="entry name" value="Winged helix-like DNA-binding domain superfamily/Winged helix DNA-binding domain"/>
    <property type="match status" value="1"/>
</dbReference>
<dbReference type="Pfam" id="PF13545">
    <property type="entry name" value="HTH_Crp_2"/>
    <property type="match status" value="1"/>
</dbReference>
<dbReference type="InterPro" id="IPR036388">
    <property type="entry name" value="WH-like_DNA-bd_sf"/>
</dbReference>
<dbReference type="OrthoDB" id="8969464at2"/>
<dbReference type="Proteomes" id="UP000218418">
    <property type="component" value="Chromosome"/>
</dbReference>
<evidence type="ECO:0000313" key="5">
    <source>
        <dbReference type="EMBL" id="BAY80949.1"/>
    </source>
</evidence>
<reference evidence="5 6" key="1">
    <citation type="submission" date="2017-06" db="EMBL/GenBank/DDBJ databases">
        <title>Genome sequencing of cyanobaciteial culture collection at National Institute for Environmental Studies (NIES).</title>
        <authorList>
            <person name="Hirose Y."/>
            <person name="Shimura Y."/>
            <person name="Fujisawa T."/>
            <person name="Nakamura Y."/>
            <person name="Kawachi M."/>
        </authorList>
    </citation>
    <scope>NUCLEOTIDE SEQUENCE [LARGE SCALE GENOMIC DNA]</scope>
    <source>
        <strain evidence="5 6">NIES-267</strain>
    </source>
</reference>
<dbReference type="GO" id="GO:0005829">
    <property type="term" value="C:cytosol"/>
    <property type="evidence" value="ECO:0007669"/>
    <property type="project" value="TreeGrafter"/>
</dbReference>
<dbReference type="SMART" id="SM00100">
    <property type="entry name" value="cNMP"/>
    <property type="match status" value="1"/>
</dbReference>
<dbReference type="GO" id="GO:0003700">
    <property type="term" value="F:DNA-binding transcription factor activity"/>
    <property type="evidence" value="ECO:0007669"/>
    <property type="project" value="TreeGrafter"/>
</dbReference>
<keyword evidence="3" id="KW-0804">Transcription</keyword>